<dbReference type="STRING" id="9838.ENSCDRP00005008082"/>
<dbReference type="SUPFAM" id="SSF109640">
    <property type="entry name" value="KRAB domain (Kruppel-associated box)"/>
    <property type="match status" value="1"/>
</dbReference>
<reference evidence="2 3" key="1">
    <citation type="journal article" date="2019" name="Mol. Ecol. Resour.">
        <title>Improving Illumina assemblies with Hi-C and long reads: an example with the North African dromedary.</title>
        <authorList>
            <person name="Elbers J.P."/>
            <person name="Rogers M.F."/>
            <person name="Perelman P.L."/>
            <person name="Proskuryakova A.A."/>
            <person name="Serdyukova N.A."/>
            <person name="Johnson W.E."/>
            <person name="Horin P."/>
            <person name="Corander J."/>
            <person name="Murphy D."/>
            <person name="Burger P.A."/>
        </authorList>
    </citation>
    <scope>NUCLEOTIDE SEQUENCE [LARGE SCALE GENOMIC DNA]</scope>
    <source>
        <strain evidence="2">Drom800</strain>
        <tissue evidence="2">Blood</tissue>
    </source>
</reference>
<name>A0A5N4DV38_CAMDR</name>
<protein>
    <submittedName>
        <fullName evidence="2">Zinc finger protein 419</fullName>
    </submittedName>
</protein>
<evidence type="ECO:0000313" key="2">
    <source>
        <dbReference type="EMBL" id="KAB1274850.1"/>
    </source>
</evidence>
<evidence type="ECO:0000313" key="3">
    <source>
        <dbReference type="Proteomes" id="UP000299084"/>
    </source>
</evidence>
<dbReference type="EMBL" id="JWIN03000009">
    <property type="protein sequence ID" value="KAB1274850.1"/>
    <property type="molecule type" value="Genomic_DNA"/>
</dbReference>
<dbReference type="PROSITE" id="PS50805">
    <property type="entry name" value="KRAB"/>
    <property type="match status" value="1"/>
</dbReference>
<dbReference type="InterPro" id="IPR036051">
    <property type="entry name" value="KRAB_dom_sf"/>
</dbReference>
<organism evidence="2 3">
    <name type="scientific">Camelus dromedarius</name>
    <name type="common">Dromedary</name>
    <name type="synonym">Arabian camel</name>
    <dbReference type="NCBI Taxonomy" id="9838"/>
    <lineage>
        <taxon>Eukaryota</taxon>
        <taxon>Metazoa</taxon>
        <taxon>Chordata</taxon>
        <taxon>Craniata</taxon>
        <taxon>Vertebrata</taxon>
        <taxon>Euteleostomi</taxon>
        <taxon>Mammalia</taxon>
        <taxon>Eutheria</taxon>
        <taxon>Laurasiatheria</taxon>
        <taxon>Artiodactyla</taxon>
        <taxon>Tylopoda</taxon>
        <taxon>Camelidae</taxon>
        <taxon>Camelus</taxon>
    </lineage>
</organism>
<dbReference type="PANTHER" id="PTHR23232:SF133">
    <property type="entry name" value="RIKEN CDNA 1700020N01 GENE"/>
    <property type="match status" value="1"/>
</dbReference>
<sequence length="117" mass="13566">MAAAALRDPPQGRVTFEDVAVYFSWDEWGLLDETQRLLYRSVMLENFALMASLGFTSSRTCEITELERWEEPFLPPPGVRAAAVPRDHPVCEAKRFVFFYEMASQMRPQEETGEEWE</sequence>
<evidence type="ECO:0000259" key="1">
    <source>
        <dbReference type="PROSITE" id="PS50805"/>
    </source>
</evidence>
<dbReference type="GO" id="GO:0006355">
    <property type="term" value="P:regulation of DNA-templated transcription"/>
    <property type="evidence" value="ECO:0007669"/>
    <property type="project" value="InterPro"/>
</dbReference>
<dbReference type="Gene3D" id="6.10.140.140">
    <property type="match status" value="1"/>
</dbReference>
<feature type="domain" description="KRAB" evidence="1">
    <location>
        <begin position="14"/>
        <end position="85"/>
    </location>
</feature>
<dbReference type="PANTHER" id="PTHR23232">
    <property type="entry name" value="KRAB DOMAIN C2H2 ZINC FINGER"/>
    <property type="match status" value="1"/>
</dbReference>
<dbReference type="CDD" id="cd07765">
    <property type="entry name" value="KRAB_A-box"/>
    <property type="match status" value="1"/>
</dbReference>
<keyword evidence="3" id="KW-1185">Reference proteome</keyword>
<dbReference type="SMART" id="SM00349">
    <property type="entry name" value="KRAB"/>
    <property type="match status" value="1"/>
</dbReference>
<proteinExistence type="predicted"/>
<dbReference type="InterPro" id="IPR050169">
    <property type="entry name" value="Krueppel_C2H2_ZnF"/>
</dbReference>
<dbReference type="Proteomes" id="UP000299084">
    <property type="component" value="Unassembled WGS sequence"/>
</dbReference>
<dbReference type="Pfam" id="PF01352">
    <property type="entry name" value="KRAB"/>
    <property type="match status" value="1"/>
</dbReference>
<dbReference type="AlphaFoldDB" id="A0A5N4DV38"/>
<gene>
    <name evidence="2" type="ORF">Cadr_000012335</name>
</gene>
<accession>A0A5N4DV38</accession>
<dbReference type="InterPro" id="IPR001909">
    <property type="entry name" value="KRAB"/>
</dbReference>
<comment type="caution">
    <text evidence="2">The sequence shown here is derived from an EMBL/GenBank/DDBJ whole genome shotgun (WGS) entry which is preliminary data.</text>
</comment>